<dbReference type="PANTHER" id="PTHR34351:SF2">
    <property type="entry name" value="DUF58 DOMAIN-CONTAINING PROTEIN"/>
    <property type="match status" value="1"/>
</dbReference>
<comment type="caution">
    <text evidence="3">The sequence shown here is derived from an EMBL/GenBank/DDBJ whole genome shotgun (WGS) entry which is preliminary data.</text>
</comment>
<sequence length="421" mass="47071">MREIWNLFKPKLSPAKMSMLLSIWMCCLFYLLFQGGKTSIMLFAMVTLFGLYLLFGGLNGIARARGERQFSGEPGAWGGVLHAGDQIRIRLHLEIPGFLPLPYVIVRETLKRHSGETWSFEESLVPSLNGRGELLFQTPPLERGRYAFSETECVTEDIFGLIEHRGSFSARGEFRVLPRTAHVAKWQLLDRRNRLLGPQSVGHVSGRETNQVGGVRDYVYGDRISRIHWNATARTGEWKSKEFEYESIPKTMVVLDTYENHYRSARQFETAVSTAASLLEYGGRESIPMGLCSLGREVRVFEPAQGRSRLHAMMDHLVDLDPKGEGSLLSGLESALNRLPKGVILVVVTPLSDGPVMELVRFAQTHQMSFCHVQITEAPGSEGESSNASRQWVSSLRTKGVAAYRVGSLDELPTVLEGGIR</sequence>
<feature type="domain" description="DUF58" evidence="2">
    <location>
        <begin position="215"/>
        <end position="364"/>
    </location>
</feature>
<evidence type="ECO:0000259" key="2">
    <source>
        <dbReference type="Pfam" id="PF01882"/>
    </source>
</evidence>
<keyword evidence="1" id="KW-0812">Transmembrane</keyword>
<dbReference type="EMBL" id="BMDD01000001">
    <property type="protein sequence ID" value="GGH74701.1"/>
    <property type="molecule type" value="Genomic_DNA"/>
</dbReference>
<dbReference type="InterPro" id="IPR002881">
    <property type="entry name" value="DUF58"/>
</dbReference>
<dbReference type="Proteomes" id="UP000605427">
    <property type="component" value="Unassembled WGS sequence"/>
</dbReference>
<dbReference type="Pfam" id="PF01882">
    <property type="entry name" value="DUF58"/>
    <property type="match status" value="1"/>
</dbReference>
<keyword evidence="1" id="KW-0472">Membrane</keyword>
<gene>
    <name evidence="3" type="ORF">GCM10007362_15060</name>
</gene>
<name>A0ABQ1ZTH2_9BACL</name>
<organism evidence="3 4">
    <name type="scientific">Saccharibacillus endophyticus</name>
    <dbReference type="NCBI Taxonomy" id="2060666"/>
    <lineage>
        <taxon>Bacteria</taxon>
        <taxon>Bacillati</taxon>
        <taxon>Bacillota</taxon>
        <taxon>Bacilli</taxon>
        <taxon>Bacillales</taxon>
        <taxon>Paenibacillaceae</taxon>
        <taxon>Saccharibacillus</taxon>
    </lineage>
</organism>
<evidence type="ECO:0000313" key="3">
    <source>
        <dbReference type="EMBL" id="GGH74701.1"/>
    </source>
</evidence>
<keyword evidence="4" id="KW-1185">Reference proteome</keyword>
<evidence type="ECO:0000256" key="1">
    <source>
        <dbReference type="SAM" id="Phobius"/>
    </source>
</evidence>
<protein>
    <recommendedName>
        <fullName evidence="2">DUF58 domain-containing protein</fullName>
    </recommendedName>
</protein>
<keyword evidence="1" id="KW-1133">Transmembrane helix</keyword>
<reference evidence="4" key="1">
    <citation type="journal article" date="2019" name="Int. J. Syst. Evol. Microbiol.">
        <title>The Global Catalogue of Microorganisms (GCM) 10K type strain sequencing project: providing services to taxonomists for standard genome sequencing and annotation.</title>
        <authorList>
            <consortium name="The Broad Institute Genomics Platform"/>
            <consortium name="The Broad Institute Genome Sequencing Center for Infectious Disease"/>
            <person name="Wu L."/>
            <person name="Ma J."/>
        </authorList>
    </citation>
    <scope>NUCLEOTIDE SEQUENCE [LARGE SCALE GENOMIC DNA]</scope>
    <source>
        <strain evidence="4">CCM 8702</strain>
    </source>
</reference>
<proteinExistence type="predicted"/>
<dbReference type="RefSeq" id="WP_172247185.1">
    <property type="nucleotide sequence ID" value="NZ_BMDD01000001.1"/>
</dbReference>
<feature type="transmembrane region" description="Helical" evidence="1">
    <location>
        <begin position="39"/>
        <end position="61"/>
    </location>
</feature>
<dbReference type="PANTHER" id="PTHR34351">
    <property type="entry name" value="SLR1927 PROTEIN-RELATED"/>
    <property type="match status" value="1"/>
</dbReference>
<evidence type="ECO:0000313" key="4">
    <source>
        <dbReference type="Proteomes" id="UP000605427"/>
    </source>
</evidence>
<accession>A0ABQ1ZTH2</accession>
<feature type="transmembrane region" description="Helical" evidence="1">
    <location>
        <begin position="12"/>
        <end position="33"/>
    </location>
</feature>